<sequence length="69" mass="8162">MNANKRIVKQTRFLVKRHQAMLLLVLWRSNQIPRHWSLQGICHNGEVEKVDQKNIIREGRAVKTSRLCN</sequence>
<evidence type="ECO:0000313" key="1">
    <source>
        <dbReference type="EMBL" id="KAF8765697.1"/>
    </source>
</evidence>
<accession>A0A835FLF8</accession>
<name>A0A835FLF8_9POAL</name>
<gene>
    <name evidence="1" type="ORF">HU200_008198</name>
</gene>
<dbReference type="Proteomes" id="UP000636709">
    <property type="component" value="Unassembled WGS sequence"/>
</dbReference>
<proteinExistence type="predicted"/>
<protein>
    <submittedName>
        <fullName evidence="1">Uncharacterized protein</fullName>
    </submittedName>
</protein>
<keyword evidence="2" id="KW-1185">Reference proteome</keyword>
<organism evidence="1 2">
    <name type="scientific">Digitaria exilis</name>
    <dbReference type="NCBI Taxonomy" id="1010633"/>
    <lineage>
        <taxon>Eukaryota</taxon>
        <taxon>Viridiplantae</taxon>
        <taxon>Streptophyta</taxon>
        <taxon>Embryophyta</taxon>
        <taxon>Tracheophyta</taxon>
        <taxon>Spermatophyta</taxon>
        <taxon>Magnoliopsida</taxon>
        <taxon>Liliopsida</taxon>
        <taxon>Poales</taxon>
        <taxon>Poaceae</taxon>
        <taxon>PACMAD clade</taxon>
        <taxon>Panicoideae</taxon>
        <taxon>Panicodae</taxon>
        <taxon>Paniceae</taxon>
        <taxon>Anthephorinae</taxon>
        <taxon>Digitaria</taxon>
    </lineage>
</organism>
<reference evidence="1" key="1">
    <citation type="submission" date="2020-07" db="EMBL/GenBank/DDBJ databases">
        <title>Genome sequence and genetic diversity analysis of an under-domesticated orphan crop, white fonio (Digitaria exilis).</title>
        <authorList>
            <person name="Bennetzen J.L."/>
            <person name="Chen S."/>
            <person name="Ma X."/>
            <person name="Wang X."/>
            <person name="Yssel A.E.J."/>
            <person name="Chaluvadi S.R."/>
            <person name="Johnson M."/>
            <person name="Gangashetty P."/>
            <person name="Hamidou F."/>
            <person name="Sanogo M.D."/>
            <person name="Zwaenepoel A."/>
            <person name="Wallace J."/>
            <person name="Van De Peer Y."/>
            <person name="Van Deynze A."/>
        </authorList>
    </citation>
    <scope>NUCLEOTIDE SEQUENCE</scope>
    <source>
        <tissue evidence="1">Leaves</tissue>
    </source>
</reference>
<comment type="caution">
    <text evidence="1">The sequence shown here is derived from an EMBL/GenBank/DDBJ whole genome shotgun (WGS) entry which is preliminary data.</text>
</comment>
<dbReference type="AlphaFoldDB" id="A0A835FLF8"/>
<evidence type="ECO:0000313" key="2">
    <source>
        <dbReference type="Proteomes" id="UP000636709"/>
    </source>
</evidence>
<dbReference type="EMBL" id="JACEFO010000544">
    <property type="protein sequence ID" value="KAF8765697.1"/>
    <property type="molecule type" value="Genomic_DNA"/>
</dbReference>